<dbReference type="EMBL" id="JACHIA010000004">
    <property type="protein sequence ID" value="MBB6070241.1"/>
    <property type="molecule type" value="Genomic_DNA"/>
</dbReference>
<organism evidence="1 2">
    <name type="scientific">Longimicrobium terrae</name>
    <dbReference type="NCBI Taxonomy" id="1639882"/>
    <lineage>
        <taxon>Bacteria</taxon>
        <taxon>Pseudomonadati</taxon>
        <taxon>Gemmatimonadota</taxon>
        <taxon>Longimicrobiia</taxon>
        <taxon>Longimicrobiales</taxon>
        <taxon>Longimicrobiaceae</taxon>
        <taxon>Longimicrobium</taxon>
    </lineage>
</organism>
<evidence type="ECO:0000313" key="2">
    <source>
        <dbReference type="Proteomes" id="UP000582837"/>
    </source>
</evidence>
<evidence type="ECO:0000313" key="1">
    <source>
        <dbReference type="EMBL" id="MBB6070241.1"/>
    </source>
</evidence>
<protein>
    <recommendedName>
        <fullName evidence="3">6-bladed beta-propeller</fullName>
    </recommendedName>
</protein>
<gene>
    <name evidence="1" type="ORF">HNQ61_001860</name>
</gene>
<dbReference type="InterPro" id="IPR011044">
    <property type="entry name" value="Quino_amine_DH_bsu"/>
</dbReference>
<name>A0A841GN57_9BACT</name>
<dbReference type="Pfam" id="PF15869">
    <property type="entry name" value="TolB_like"/>
    <property type="match status" value="1"/>
</dbReference>
<proteinExistence type="predicted"/>
<accession>A0A841GN57</accession>
<sequence>MKKFLLLAAFACVTACGERAPSLKYGPAELDHSSLRPVKVNSRVFASGSFLGMPGRMLVSGDYLLVLDGATDSAVHVISTRDGHRVRSIGRRGKGPGEFEGARSFAVRSAGDPPWVFDISLGRLTQVDPATPFHPASARTLLLAGEVLPVQPLWLNDTLLVSPNFSDRGRLTFFNSEGKFLRGAGTLPSAPGTPPSVLQQAWVGGMTASRSRGLLAIATFYADQLEIFRNDGTLVRKVRGPFHFDPQYTVANAGGMLTMSSGDAMRIGYSSVVSTDEYIYAVFSGRTREGFGPSSSFGRYIHVFDWDGELVKVLELDTAVLSLALSADHRTLYASRHEPEPAILTFQIPN</sequence>
<dbReference type="AlphaFoldDB" id="A0A841GN57"/>
<evidence type="ECO:0008006" key="3">
    <source>
        <dbReference type="Google" id="ProtNLM"/>
    </source>
</evidence>
<dbReference type="SUPFAM" id="SSF50969">
    <property type="entry name" value="YVTN repeat-like/Quinoprotein amine dehydrogenase"/>
    <property type="match status" value="1"/>
</dbReference>
<dbReference type="RefSeq" id="WP_170035638.1">
    <property type="nucleotide sequence ID" value="NZ_JABDTL010000001.1"/>
</dbReference>
<keyword evidence="2" id="KW-1185">Reference proteome</keyword>
<comment type="caution">
    <text evidence="1">The sequence shown here is derived from an EMBL/GenBank/DDBJ whole genome shotgun (WGS) entry which is preliminary data.</text>
</comment>
<reference evidence="1 2" key="1">
    <citation type="submission" date="2020-08" db="EMBL/GenBank/DDBJ databases">
        <title>Genomic Encyclopedia of Type Strains, Phase IV (KMG-IV): sequencing the most valuable type-strain genomes for metagenomic binning, comparative biology and taxonomic classification.</title>
        <authorList>
            <person name="Goeker M."/>
        </authorList>
    </citation>
    <scope>NUCLEOTIDE SEQUENCE [LARGE SCALE GENOMIC DNA]</scope>
    <source>
        <strain evidence="1 2">DSM 29007</strain>
    </source>
</reference>
<dbReference type="Proteomes" id="UP000582837">
    <property type="component" value="Unassembled WGS sequence"/>
</dbReference>